<dbReference type="PANTHER" id="PTHR43124">
    <property type="entry name" value="PURINE EFFLUX PUMP PBUE"/>
    <property type="match status" value="1"/>
</dbReference>
<feature type="domain" description="Major facilitator superfamily (MFS) profile" evidence="8">
    <location>
        <begin position="6"/>
        <end position="384"/>
    </location>
</feature>
<dbReference type="SUPFAM" id="SSF103473">
    <property type="entry name" value="MFS general substrate transporter"/>
    <property type="match status" value="1"/>
</dbReference>
<evidence type="ECO:0000256" key="6">
    <source>
        <dbReference type="ARBA" id="ARBA00023136"/>
    </source>
</evidence>
<feature type="transmembrane region" description="Helical" evidence="7">
    <location>
        <begin position="7"/>
        <end position="28"/>
    </location>
</feature>
<evidence type="ECO:0000256" key="1">
    <source>
        <dbReference type="ARBA" id="ARBA00004651"/>
    </source>
</evidence>
<evidence type="ECO:0000256" key="5">
    <source>
        <dbReference type="ARBA" id="ARBA00022989"/>
    </source>
</evidence>
<evidence type="ECO:0000256" key="2">
    <source>
        <dbReference type="ARBA" id="ARBA00022448"/>
    </source>
</evidence>
<evidence type="ECO:0000259" key="8">
    <source>
        <dbReference type="PROSITE" id="PS50850"/>
    </source>
</evidence>
<keyword evidence="6 7" id="KW-0472">Membrane</keyword>
<comment type="caution">
    <text evidence="9">The sequence shown here is derived from an EMBL/GenBank/DDBJ whole genome shotgun (WGS) entry which is preliminary data.</text>
</comment>
<dbReference type="Gene3D" id="1.20.1250.20">
    <property type="entry name" value="MFS general substrate transporter like domains"/>
    <property type="match status" value="1"/>
</dbReference>
<dbReference type="GO" id="GO:0022857">
    <property type="term" value="F:transmembrane transporter activity"/>
    <property type="evidence" value="ECO:0007669"/>
    <property type="project" value="InterPro"/>
</dbReference>
<feature type="transmembrane region" description="Helical" evidence="7">
    <location>
        <begin position="133"/>
        <end position="156"/>
    </location>
</feature>
<dbReference type="InterPro" id="IPR011701">
    <property type="entry name" value="MFS"/>
</dbReference>
<dbReference type="PROSITE" id="PS51257">
    <property type="entry name" value="PROKAR_LIPOPROTEIN"/>
    <property type="match status" value="1"/>
</dbReference>
<dbReference type="AlphaFoldDB" id="A0AAW9A3S6"/>
<feature type="transmembrane region" description="Helical" evidence="7">
    <location>
        <begin position="202"/>
        <end position="223"/>
    </location>
</feature>
<feature type="transmembrane region" description="Helical" evidence="7">
    <location>
        <begin position="40"/>
        <end position="60"/>
    </location>
</feature>
<dbReference type="PANTHER" id="PTHR43124:SF3">
    <property type="entry name" value="CHLORAMPHENICOL EFFLUX PUMP RV0191"/>
    <property type="match status" value="1"/>
</dbReference>
<dbReference type="CDD" id="cd17324">
    <property type="entry name" value="MFS_NepI_like"/>
    <property type="match status" value="1"/>
</dbReference>
<feature type="transmembrane region" description="Helical" evidence="7">
    <location>
        <begin position="269"/>
        <end position="287"/>
    </location>
</feature>
<keyword evidence="3" id="KW-1003">Cell membrane</keyword>
<keyword evidence="2" id="KW-0813">Transport</keyword>
<evidence type="ECO:0000256" key="7">
    <source>
        <dbReference type="SAM" id="Phobius"/>
    </source>
</evidence>
<dbReference type="PROSITE" id="PS50850">
    <property type="entry name" value="MFS"/>
    <property type="match status" value="1"/>
</dbReference>
<feature type="transmembrane region" description="Helical" evidence="7">
    <location>
        <begin position="101"/>
        <end position="121"/>
    </location>
</feature>
<feature type="transmembrane region" description="Helical" evidence="7">
    <location>
        <begin position="361"/>
        <end position="380"/>
    </location>
</feature>
<organism evidence="9 10">
    <name type="scientific">Limosilactobacillus reuteri</name>
    <name type="common">Lactobacillus reuteri</name>
    <dbReference type="NCBI Taxonomy" id="1598"/>
    <lineage>
        <taxon>Bacteria</taxon>
        <taxon>Bacillati</taxon>
        <taxon>Bacillota</taxon>
        <taxon>Bacilli</taxon>
        <taxon>Lactobacillales</taxon>
        <taxon>Lactobacillaceae</taxon>
        <taxon>Limosilactobacillus</taxon>
    </lineage>
</organism>
<keyword evidence="5 7" id="KW-1133">Transmembrane helix</keyword>
<feature type="transmembrane region" description="Helical" evidence="7">
    <location>
        <begin position="293"/>
        <end position="316"/>
    </location>
</feature>
<protein>
    <submittedName>
        <fullName evidence="9">MFS transporter</fullName>
    </submittedName>
</protein>
<evidence type="ECO:0000313" key="10">
    <source>
        <dbReference type="Proteomes" id="UP001286376"/>
    </source>
</evidence>
<feature type="transmembrane region" description="Helical" evidence="7">
    <location>
        <begin position="162"/>
        <end position="181"/>
    </location>
</feature>
<evidence type="ECO:0000256" key="4">
    <source>
        <dbReference type="ARBA" id="ARBA00022692"/>
    </source>
</evidence>
<gene>
    <name evidence="9" type="ORF">NX099_08300</name>
</gene>
<sequence>MKYRLQAIIFVFVAFMLGCNEYMIVGVLPDIAHEYHDSLGKLGLLVTVFALVYAIFTPIITSMANRWRRHHVLLVLMVIFFIGNTWTAMAPNFISMLLSRILTASVAGAIISMVLVMASYVAPREKRASLVSWVFAGFSIASVIGIPIGTVISTTLTWHDSFWMISGITIIVFVALLWLVPRDTPQFKSTLSKQFVLFKDSRIILGVSFIVATCAADYTIYTYIRPLITNEMGFDNTWLNWLLFGMGILFIIGNKFGGYLADRGGIHRLSGIYAAMTVLFLIFGPVLPFKWGAIIIVAVLCIAFSCYGSSTQLMFLDIAEKQYPQSLDLASSLNSIFANIGISLGSFTASQAVTFTAMKNLGYVGAVYGLLATILVIVLSQKIYGDAQLLILTLSTDGFSICAFYFPGN</sequence>
<keyword evidence="4 7" id="KW-0812">Transmembrane</keyword>
<proteinExistence type="predicted"/>
<evidence type="ECO:0000256" key="3">
    <source>
        <dbReference type="ARBA" id="ARBA00022475"/>
    </source>
</evidence>
<feature type="transmembrane region" description="Helical" evidence="7">
    <location>
        <begin position="336"/>
        <end position="355"/>
    </location>
</feature>
<dbReference type="InterPro" id="IPR020846">
    <property type="entry name" value="MFS_dom"/>
</dbReference>
<feature type="transmembrane region" description="Helical" evidence="7">
    <location>
        <begin position="387"/>
        <end position="406"/>
    </location>
</feature>
<reference evidence="9 10" key="1">
    <citation type="journal article" date="2022" name="Front. Cell. Infect. Microbiol.">
        <title>The probiotic and immunomodulation effects of Limosilactobacillus reuteri RGW1 isolated from calf feces.</title>
        <authorList>
            <person name="Huang K."/>
            <person name="Shi W."/>
            <person name="Yang B."/>
            <person name="Wang J."/>
        </authorList>
    </citation>
    <scope>NUCLEOTIDE SEQUENCE [LARGE SCALE GENOMIC DNA]</scope>
    <source>
        <strain evidence="9 10">RGW1</strain>
    </source>
</reference>
<accession>A0AAW9A3S6</accession>
<dbReference type="EMBL" id="JAOTNP010000053">
    <property type="protein sequence ID" value="MDV8947392.1"/>
    <property type="molecule type" value="Genomic_DNA"/>
</dbReference>
<dbReference type="InterPro" id="IPR050189">
    <property type="entry name" value="MFS_Efflux_Transporters"/>
</dbReference>
<evidence type="ECO:0000313" key="9">
    <source>
        <dbReference type="EMBL" id="MDV8947392.1"/>
    </source>
</evidence>
<dbReference type="InterPro" id="IPR036259">
    <property type="entry name" value="MFS_trans_sf"/>
</dbReference>
<feature type="transmembrane region" description="Helical" evidence="7">
    <location>
        <begin position="238"/>
        <end position="257"/>
    </location>
</feature>
<dbReference type="Proteomes" id="UP001286376">
    <property type="component" value="Unassembled WGS sequence"/>
</dbReference>
<dbReference type="GO" id="GO:0005886">
    <property type="term" value="C:plasma membrane"/>
    <property type="evidence" value="ECO:0007669"/>
    <property type="project" value="UniProtKB-SubCell"/>
</dbReference>
<comment type="subcellular location">
    <subcellularLocation>
        <location evidence="1">Cell membrane</location>
        <topology evidence="1">Multi-pass membrane protein</topology>
    </subcellularLocation>
</comment>
<feature type="transmembrane region" description="Helical" evidence="7">
    <location>
        <begin position="72"/>
        <end position="89"/>
    </location>
</feature>
<dbReference type="Pfam" id="PF07690">
    <property type="entry name" value="MFS_1"/>
    <property type="match status" value="1"/>
</dbReference>
<name>A0AAW9A3S6_LIMRT</name>